<evidence type="ECO:0008006" key="3">
    <source>
        <dbReference type="Google" id="ProtNLM"/>
    </source>
</evidence>
<dbReference type="RefSeq" id="WP_139076933.1">
    <property type="nucleotide sequence ID" value="NZ_CZPZ01000001.1"/>
</dbReference>
<dbReference type="OrthoDB" id="332164at2"/>
<evidence type="ECO:0000313" key="1">
    <source>
        <dbReference type="EMBL" id="CUS31353.1"/>
    </source>
</evidence>
<dbReference type="STRING" id="1742973.COMA2_10058"/>
<dbReference type="AlphaFoldDB" id="A0A0S4L3M2"/>
<name>A0A0S4L3M2_9BACT</name>
<dbReference type="Proteomes" id="UP000198736">
    <property type="component" value="Unassembled WGS sequence"/>
</dbReference>
<organism evidence="1 2">
    <name type="scientific">Candidatus Nitrospira nitrificans</name>
    <dbReference type="NCBI Taxonomy" id="1742973"/>
    <lineage>
        <taxon>Bacteria</taxon>
        <taxon>Pseudomonadati</taxon>
        <taxon>Nitrospirota</taxon>
        <taxon>Nitrospiria</taxon>
        <taxon>Nitrospirales</taxon>
        <taxon>Nitrospiraceae</taxon>
        <taxon>Nitrospira</taxon>
    </lineage>
</organism>
<proteinExistence type="predicted"/>
<protein>
    <recommendedName>
        <fullName evidence="3">CopG family transcriptional regulator</fullName>
    </recommendedName>
</protein>
<reference evidence="2" key="1">
    <citation type="submission" date="2015-10" db="EMBL/GenBank/DDBJ databases">
        <authorList>
            <person name="Luecker S."/>
            <person name="Luecker S."/>
        </authorList>
    </citation>
    <scope>NUCLEOTIDE SEQUENCE [LARGE SCALE GENOMIC DNA]</scope>
</reference>
<keyword evidence="2" id="KW-1185">Reference proteome</keyword>
<sequence length="79" mass="9155">MRKKIRYTNERLTMGDRVADFLPPPSALVKREPTTKVTLELTQSSLAFFKKQAKRAHVPYQRMLRGLIDAYAKQYDVAV</sequence>
<dbReference type="EMBL" id="CZPZ01000001">
    <property type="protein sequence ID" value="CUS31353.1"/>
    <property type="molecule type" value="Genomic_DNA"/>
</dbReference>
<accession>A0A0S4L3M2</accession>
<gene>
    <name evidence="1" type="ORF">COMA2_10058</name>
</gene>
<evidence type="ECO:0000313" key="2">
    <source>
        <dbReference type="Proteomes" id="UP000198736"/>
    </source>
</evidence>